<sequence>MALASSCVLLHHRSFAFSRSSISKTPIRRTIVPITFKIESVNRCNSALPNIRCCSSSGSSVEAEKYSSTRIFIKGLPLSMSEGCLMKSFSCYGEVRKVKIITDRKSRQSLGLAYVWFASEESAQLAVAEMDGKFFGGRFIAVTIAKPESPTSKVRTVSYKF</sequence>
<name>A0A1U8BB21_NELNU</name>
<dbReference type="InterPro" id="IPR035979">
    <property type="entry name" value="RBD_domain_sf"/>
</dbReference>
<dbReference type="eggNOG" id="KOG0118">
    <property type="taxonomic scope" value="Eukaryota"/>
</dbReference>
<dbReference type="STRING" id="4432.A0A1U8BB21"/>
<dbReference type="RefSeq" id="XP_010278458.1">
    <property type="nucleotide sequence ID" value="XM_010280156.1"/>
</dbReference>
<dbReference type="Pfam" id="PF00076">
    <property type="entry name" value="RRM_1"/>
    <property type="match status" value="1"/>
</dbReference>
<dbReference type="GO" id="GO:0000398">
    <property type="term" value="P:mRNA splicing, via spliceosome"/>
    <property type="evidence" value="ECO:0000318"/>
    <property type="project" value="GO_Central"/>
</dbReference>
<dbReference type="SMART" id="SM00360">
    <property type="entry name" value="RRM"/>
    <property type="match status" value="1"/>
</dbReference>
<dbReference type="OMA" id="MIAKPES"/>
<dbReference type="FunCoup" id="A0A1U8BB21">
    <property type="interactions" value="229"/>
</dbReference>
<dbReference type="OrthoDB" id="272703at2759"/>
<dbReference type="GO" id="GO:0003723">
    <property type="term" value="F:RNA binding"/>
    <property type="evidence" value="ECO:0007669"/>
    <property type="project" value="UniProtKB-UniRule"/>
</dbReference>
<proteinExistence type="predicted"/>
<evidence type="ECO:0000313" key="3">
    <source>
        <dbReference type="RefSeq" id="XP_010278458.1"/>
    </source>
</evidence>
<organism evidence="2 3">
    <name type="scientific">Nelumbo nucifera</name>
    <name type="common">Sacred lotus</name>
    <dbReference type="NCBI Taxonomy" id="4432"/>
    <lineage>
        <taxon>Eukaryota</taxon>
        <taxon>Viridiplantae</taxon>
        <taxon>Streptophyta</taxon>
        <taxon>Embryophyta</taxon>
        <taxon>Tracheophyta</taxon>
        <taxon>Spermatophyta</taxon>
        <taxon>Magnoliopsida</taxon>
        <taxon>Proteales</taxon>
        <taxon>Nelumbonaceae</taxon>
        <taxon>Nelumbo</taxon>
    </lineage>
</organism>
<accession>A0A1U8BB21</accession>
<dbReference type="KEGG" id="nnu:104612647"/>
<dbReference type="InterPro" id="IPR012677">
    <property type="entry name" value="Nucleotide-bd_a/b_plait_sf"/>
</dbReference>
<dbReference type="GeneID" id="104612647"/>
<dbReference type="PANTHER" id="PTHR48027">
    <property type="entry name" value="HETEROGENEOUS NUCLEAR RIBONUCLEOPROTEIN 87F-RELATED"/>
    <property type="match status" value="1"/>
</dbReference>
<reference evidence="3" key="1">
    <citation type="submission" date="2025-08" db="UniProtKB">
        <authorList>
            <consortium name="RefSeq"/>
        </authorList>
    </citation>
    <scope>IDENTIFICATION</scope>
</reference>
<dbReference type="InterPro" id="IPR000504">
    <property type="entry name" value="RRM_dom"/>
</dbReference>
<protein>
    <submittedName>
        <fullName evidence="3">Glycine-rich RNA-binding protein 4, mitochondrial isoform X1</fullName>
    </submittedName>
</protein>
<dbReference type="GO" id="GO:0071011">
    <property type="term" value="C:precatalytic spliceosome"/>
    <property type="evidence" value="ECO:0000318"/>
    <property type="project" value="GO_Central"/>
</dbReference>
<dbReference type="SUPFAM" id="SSF54928">
    <property type="entry name" value="RNA-binding domain, RBD"/>
    <property type="match status" value="1"/>
</dbReference>
<keyword evidence="2" id="KW-1185">Reference proteome</keyword>
<dbReference type="Gene3D" id="3.30.70.330">
    <property type="match status" value="1"/>
</dbReference>
<dbReference type="Proteomes" id="UP000189703">
    <property type="component" value="Unplaced"/>
</dbReference>
<gene>
    <name evidence="3" type="primary">LOC104612647</name>
</gene>
<evidence type="ECO:0000313" key="2">
    <source>
        <dbReference type="Proteomes" id="UP000189703"/>
    </source>
</evidence>
<dbReference type="PROSITE" id="PS50102">
    <property type="entry name" value="RRM"/>
    <property type="match status" value="1"/>
</dbReference>
<dbReference type="GO" id="GO:0005686">
    <property type="term" value="C:U2 snRNP"/>
    <property type="evidence" value="ECO:0000318"/>
    <property type="project" value="GO_Central"/>
</dbReference>
<keyword evidence="1" id="KW-0694">RNA-binding</keyword>
<dbReference type="AlphaFoldDB" id="A0A1U8BB21"/>
<dbReference type="InterPro" id="IPR052462">
    <property type="entry name" value="SLIRP/GR-RBP-like"/>
</dbReference>
<evidence type="ECO:0000256" key="1">
    <source>
        <dbReference type="ARBA" id="ARBA00022884"/>
    </source>
</evidence>